<dbReference type="InterPro" id="IPR029016">
    <property type="entry name" value="GAF-like_dom_sf"/>
</dbReference>
<dbReference type="PANTHER" id="PTHR43156:SF2">
    <property type="entry name" value="STAGE II SPORULATION PROTEIN E"/>
    <property type="match status" value="1"/>
</dbReference>
<dbReference type="Proteomes" id="UP000182190">
    <property type="component" value="Unassembled WGS sequence"/>
</dbReference>
<evidence type="ECO:0000259" key="3">
    <source>
        <dbReference type="SMART" id="SM00065"/>
    </source>
</evidence>
<dbReference type="EMBL" id="CZCS02000208">
    <property type="protein sequence ID" value="VXD22362.1"/>
    <property type="molecule type" value="Genomic_DNA"/>
</dbReference>
<accession>A0A7Z9BVS0</accession>
<dbReference type="SMART" id="SM00065">
    <property type="entry name" value="GAF"/>
    <property type="match status" value="1"/>
</dbReference>
<keyword evidence="6" id="KW-1185">Reference proteome</keyword>
<dbReference type="SUPFAM" id="SSF81606">
    <property type="entry name" value="PP2C-like"/>
    <property type="match status" value="1"/>
</dbReference>
<evidence type="ECO:0000259" key="4">
    <source>
        <dbReference type="SMART" id="SM00331"/>
    </source>
</evidence>
<dbReference type="GO" id="GO:0016791">
    <property type="term" value="F:phosphatase activity"/>
    <property type="evidence" value="ECO:0007669"/>
    <property type="project" value="TreeGrafter"/>
</dbReference>
<feature type="compositionally biased region" description="Polar residues" evidence="2">
    <location>
        <begin position="36"/>
        <end position="48"/>
    </location>
</feature>
<gene>
    <name evidence="5" type="ORF">PL9631_660012</name>
</gene>
<feature type="region of interest" description="Disordered" evidence="2">
    <location>
        <begin position="1"/>
        <end position="56"/>
    </location>
</feature>
<proteinExistence type="predicted"/>
<dbReference type="Pfam" id="PF07228">
    <property type="entry name" value="SpoIIE"/>
    <property type="match status" value="1"/>
</dbReference>
<evidence type="ECO:0000313" key="5">
    <source>
        <dbReference type="EMBL" id="VXD22362.1"/>
    </source>
</evidence>
<dbReference type="InterPro" id="IPR001932">
    <property type="entry name" value="PPM-type_phosphatase-like_dom"/>
</dbReference>
<dbReference type="PANTHER" id="PTHR43156">
    <property type="entry name" value="STAGE II SPORULATION PROTEIN E-RELATED"/>
    <property type="match status" value="1"/>
</dbReference>
<comment type="caution">
    <text evidence="5">The sequence shown here is derived from an EMBL/GenBank/DDBJ whole genome shotgun (WGS) entry which is preliminary data.</text>
</comment>
<feature type="domain" description="PPM-type phosphatase" evidence="4">
    <location>
        <begin position="297"/>
        <end position="530"/>
    </location>
</feature>
<organism evidence="5 6">
    <name type="scientific">Planktothrix paucivesiculata PCC 9631</name>
    <dbReference type="NCBI Taxonomy" id="671071"/>
    <lineage>
        <taxon>Bacteria</taxon>
        <taxon>Bacillati</taxon>
        <taxon>Cyanobacteriota</taxon>
        <taxon>Cyanophyceae</taxon>
        <taxon>Oscillatoriophycideae</taxon>
        <taxon>Oscillatoriales</taxon>
        <taxon>Microcoleaceae</taxon>
        <taxon>Planktothrix</taxon>
    </lineage>
</organism>
<dbReference type="AlphaFoldDB" id="A0A7Z9BVS0"/>
<sequence>MAKSQTPPSFIYLNTGIGNREQGTGNREQGTDNREQTIGNRQSGTGNSLPPLPPLPPCPALPLPRRSDQFADSITGSATPETTPVFALKEMVARLHREQQNVNELLSSLGYALRSFNNLNQFLELTPLVASRVTDSDGGALVLFKPNGQVRFQRLHCQEGRQCQDIRQAIEAVTRQITAFSTTGRLEDLSESALQTYTANLDYQVSRYLGADVQLFGTPILVNNIERGRLYVFSHDVNYVWTPTRQKLIRLVADQTAVAIANDELATSLREKERLDRELEIGAEIQLQLLPRKCPTIPGLDIAAQCQTANRVGGDYYDFIPSNFDQRGDHVSVHHDKRWSIVIGDVMGKGVPAGLIMTMTRGMLRAEVLNRHSPALILGHLNQVMYADLENSSRFVTLFYSEYDPATRMLSYSNAAHHPPLLWQIATNNIIRLDTLGMLIGLDADSRYYEDKIQLYPGDTIIYYTDGFTDAMNQRGDRFDEDNLSQAFHWACQNCRNPQAILDYLFEQVQQFIGAENRNGDDMTLVVLQVQSSNGGSNHDSSNSESC</sequence>
<protein>
    <recommendedName>
        <fullName evidence="7">Serine phosphatase RsbU</fullName>
    </recommendedName>
</protein>
<keyword evidence="1" id="KW-0378">Hydrolase</keyword>
<evidence type="ECO:0000313" key="6">
    <source>
        <dbReference type="Proteomes" id="UP000182190"/>
    </source>
</evidence>
<dbReference type="SMART" id="SM00331">
    <property type="entry name" value="PP2C_SIG"/>
    <property type="match status" value="1"/>
</dbReference>
<evidence type="ECO:0000256" key="2">
    <source>
        <dbReference type="SAM" id="MobiDB-lite"/>
    </source>
</evidence>
<dbReference type="Gene3D" id="3.60.40.10">
    <property type="entry name" value="PPM-type phosphatase domain"/>
    <property type="match status" value="1"/>
</dbReference>
<evidence type="ECO:0008006" key="7">
    <source>
        <dbReference type="Google" id="ProtNLM"/>
    </source>
</evidence>
<dbReference type="SUPFAM" id="SSF55781">
    <property type="entry name" value="GAF domain-like"/>
    <property type="match status" value="1"/>
</dbReference>
<feature type="domain" description="GAF" evidence="3">
    <location>
        <begin position="118"/>
        <end position="270"/>
    </location>
</feature>
<dbReference type="InterPro" id="IPR052016">
    <property type="entry name" value="Bact_Sigma-Reg"/>
</dbReference>
<dbReference type="InterPro" id="IPR036457">
    <property type="entry name" value="PPM-type-like_dom_sf"/>
</dbReference>
<name>A0A7Z9BVS0_9CYAN</name>
<dbReference type="InterPro" id="IPR003018">
    <property type="entry name" value="GAF"/>
</dbReference>
<reference evidence="5" key="1">
    <citation type="submission" date="2019-10" db="EMBL/GenBank/DDBJ databases">
        <authorList>
            <consortium name="Genoscope - CEA"/>
            <person name="William W."/>
        </authorList>
    </citation>
    <scope>NUCLEOTIDE SEQUENCE [LARGE SCALE GENOMIC DNA]</scope>
    <source>
        <strain evidence="5">BBR_PRJEB10994</strain>
    </source>
</reference>
<dbReference type="Gene3D" id="3.30.450.40">
    <property type="match status" value="1"/>
</dbReference>
<evidence type="ECO:0000256" key="1">
    <source>
        <dbReference type="ARBA" id="ARBA00022801"/>
    </source>
</evidence>